<sequence length="116" mass="12598">MMTPRPAILRPMRLQALQKFFMLIPRIPPVSVQQPALCPVEAAFSEGSFSSCTFLSRGSTVTGKGSFGGAYFIIITTTTTTTVLSFHLERKTPTVAIVIGAEVQENLRAQAAKTKH</sequence>
<organism evidence="1 2">
    <name type="scientific">Onchocerca flexuosa</name>
    <dbReference type="NCBI Taxonomy" id="387005"/>
    <lineage>
        <taxon>Eukaryota</taxon>
        <taxon>Metazoa</taxon>
        <taxon>Ecdysozoa</taxon>
        <taxon>Nematoda</taxon>
        <taxon>Chromadorea</taxon>
        <taxon>Rhabditida</taxon>
        <taxon>Spirurina</taxon>
        <taxon>Spiruromorpha</taxon>
        <taxon>Filarioidea</taxon>
        <taxon>Onchocercidae</taxon>
        <taxon>Onchocerca</taxon>
    </lineage>
</organism>
<proteinExistence type="predicted"/>
<dbReference type="EMBL" id="KZ269979">
    <property type="protein sequence ID" value="OZC11906.1"/>
    <property type="molecule type" value="Genomic_DNA"/>
</dbReference>
<dbReference type="AlphaFoldDB" id="A0A238C423"/>
<reference evidence="1 2" key="1">
    <citation type="submission" date="2015-12" db="EMBL/GenBank/DDBJ databases">
        <title>Draft genome of the nematode, Onchocerca flexuosa.</title>
        <authorList>
            <person name="Mitreva M."/>
        </authorList>
    </citation>
    <scope>NUCLEOTIDE SEQUENCE [LARGE SCALE GENOMIC DNA]</scope>
    <source>
        <strain evidence="1">Red Deer</strain>
    </source>
</reference>
<name>A0A238C423_9BILA</name>
<evidence type="ECO:0000313" key="2">
    <source>
        <dbReference type="Proteomes" id="UP000242913"/>
    </source>
</evidence>
<accession>A0A238C423</accession>
<evidence type="ECO:0000313" key="1">
    <source>
        <dbReference type="EMBL" id="OZC11906.1"/>
    </source>
</evidence>
<keyword evidence="2" id="KW-1185">Reference proteome</keyword>
<dbReference type="OrthoDB" id="10424818at2759"/>
<dbReference type="Proteomes" id="UP000242913">
    <property type="component" value="Unassembled WGS sequence"/>
</dbReference>
<gene>
    <name evidence="1" type="ORF">X798_01087</name>
</gene>
<protein>
    <submittedName>
        <fullName evidence="1">Uncharacterized protein</fullName>
    </submittedName>
</protein>